<dbReference type="VEuPathDB" id="FungiDB:PV08_11671"/>
<dbReference type="OrthoDB" id="5572844at2759"/>
<dbReference type="Proteomes" id="UP000053328">
    <property type="component" value="Unassembled WGS sequence"/>
</dbReference>
<gene>
    <name evidence="2" type="ORF">PV08_11671</name>
</gene>
<organism evidence="2 3">
    <name type="scientific">Exophiala spinifera</name>
    <dbReference type="NCBI Taxonomy" id="91928"/>
    <lineage>
        <taxon>Eukaryota</taxon>
        <taxon>Fungi</taxon>
        <taxon>Dikarya</taxon>
        <taxon>Ascomycota</taxon>
        <taxon>Pezizomycotina</taxon>
        <taxon>Eurotiomycetes</taxon>
        <taxon>Chaetothyriomycetidae</taxon>
        <taxon>Chaetothyriales</taxon>
        <taxon>Herpotrichiellaceae</taxon>
        <taxon>Exophiala</taxon>
    </lineage>
</organism>
<dbReference type="RefSeq" id="XP_016230923.1">
    <property type="nucleotide sequence ID" value="XM_016385979.1"/>
</dbReference>
<protein>
    <recommendedName>
        <fullName evidence="4">Gti1/Pac2 family protein</fullName>
    </recommendedName>
</protein>
<reference evidence="2 3" key="1">
    <citation type="submission" date="2015-01" db="EMBL/GenBank/DDBJ databases">
        <title>The Genome Sequence of Exophiala spinifera CBS89968.</title>
        <authorList>
            <consortium name="The Broad Institute Genomics Platform"/>
            <person name="Cuomo C."/>
            <person name="de Hoog S."/>
            <person name="Gorbushina A."/>
            <person name="Stielow B."/>
            <person name="Teixiera M."/>
            <person name="Abouelleil A."/>
            <person name="Chapman S.B."/>
            <person name="Priest M."/>
            <person name="Young S.K."/>
            <person name="Wortman J."/>
            <person name="Nusbaum C."/>
            <person name="Birren B."/>
        </authorList>
    </citation>
    <scope>NUCLEOTIDE SEQUENCE [LARGE SCALE GENOMIC DNA]</scope>
    <source>
        <strain evidence="2 3">CBS 89968</strain>
    </source>
</reference>
<sequence>MSLECEYNVQPFYVGFVETRDDAVILIGACVRGQLRVVRRRPTLSERPVVAQSGHVFVYEEEASGIRRWTDARHWSPSRVLGEFLIYGERNQSHPVSTANQPWLGEAESDNRQQALYGPLVKSFHIALGTLVKKTIKVPDQDHSGTMWHVVSYYRPADVFRGQFQTPSTNQDFNLSPWYQPRDSVVPSGTSFGGDEMSESIVSPAMPFWEYSCATEHHHQPSWFMFKMTGDETSLMLLLHRGFPISTVEKRL</sequence>
<proteinExistence type="inferred from homology"/>
<dbReference type="GeneID" id="27338754"/>
<dbReference type="InterPro" id="IPR018608">
    <property type="entry name" value="Gti1/Pac2"/>
</dbReference>
<dbReference type="HOGENOM" id="CLU_1102800_0_0_1"/>
<dbReference type="PANTHER" id="PTHR28027">
    <property type="entry name" value="TRANSCRIPTIONAL REGULATOR MIT1"/>
    <property type="match status" value="1"/>
</dbReference>
<evidence type="ECO:0000313" key="3">
    <source>
        <dbReference type="Proteomes" id="UP000053328"/>
    </source>
</evidence>
<accession>A0A0D1ZCE3</accession>
<dbReference type="EMBL" id="KN847500">
    <property type="protein sequence ID" value="KIW10707.1"/>
    <property type="molecule type" value="Genomic_DNA"/>
</dbReference>
<evidence type="ECO:0008006" key="4">
    <source>
        <dbReference type="Google" id="ProtNLM"/>
    </source>
</evidence>
<dbReference type="GO" id="GO:0003677">
    <property type="term" value="F:DNA binding"/>
    <property type="evidence" value="ECO:0007669"/>
    <property type="project" value="TreeGrafter"/>
</dbReference>
<evidence type="ECO:0000256" key="1">
    <source>
        <dbReference type="ARBA" id="ARBA00008359"/>
    </source>
</evidence>
<keyword evidence="3" id="KW-1185">Reference proteome</keyword>
<dbReference type="Pfam" id="PF09729">
    <property type="entry name" value="Gti1_Pac2"/>
    <property type="match status" value="1"/>
</dbReference>
<evidence type="ECO:0000313" key="2">
    <source>
        <dbReference type="EMBL" id="KIW10707.1"/>
    </source>
</evidence>
<dbReference type="PANTHER" id="PTHR28027:SF2">
    <property type="entry name" value="TRANSCRIPTIONAL REGULATOR MIT1"/>
    <property type="match status" value="1"/>
</dbReference>
<comment type="similarity">
    <text evidence="1">Belongs to the MIT1/WOR1 family.</text>
</comment>
<name>A0A0D1ZCE3_9EURO</name>
<dbReference type="AlphaFoldDB" id="A0A0D1ZCE3"/>